<evidence type="ECO:0000256" key="4">
    <source>
        <dbReference type="ARBA" id="ARBA00022737"/>
    </source>
</evidence>
<proteinExistence type="predicted"/>
<evidence type="ECO:0000313" key="11">
    <source>
        <dbReference type="Proteomes" id="UP000033393"/>
    </source>
</evidence>
<keyword evidence="5 7" id="KW-1133">Transmembrane helix</keyword>
<sequence>MNFLIVILLLAGNAFFVGAEFAVITARRDRLEALADKGSARARTAIKASQQLPLLIAGAQLGITLCSLGLGAIAEPALASVLEGPLGAVGLPLAVVHGVAFAVALVIVVALHTILGEMVPKNLAIAGPERAAVWLVPVHYGFSRMIAPALALFTLAGRWVLRRFGVEPVEELESAYTPDELALLIGQSRSEGLLEDSEHRRLAQTLSSTERTVADVLVPLDRLTTVSASPTVGEIEAAVAATGFSRFPVLSDAGLIGYLHVKDVLDLEGAATSVPRARVRGLPEVPVDARLDEALTALRRAQSHLARAVSADGSVFGVVALEDLVEEYVGTVRDGTHVRWV</sequence>
<dbReference type="Pfam" id="PF00571">
    <property type="entry name" value="CBS"/>
    <property type="match status" value="1"/>
</dbReference>
<feature type="domain" description="CNNM transmembrane" evidence="9">
    <location>
        <begin position="1"/>
        <end position="198"/>
    </location>
</feature>
<keyword evidence="3 7" id="KW-0812">Transmembrane</keyword>
<feature type="transmembrane region" description="Helical" evidence="8">
    <location>
        <begin position="131"/>
        <end position="155"/>
    </location>
</feature>
<reference evidence="10 11" key="1">
    <citation type="submission" date="2015-02" db="EMBL/GenBank/DDBJ databases">
        <authorList>
            <person name="Ju K.-S."/>
            <person name="Doroghazi J.R."/>
            <person name="Metcalf W."/>
        </authorList>
    </citation>
    <scope>NUCLEOTIDE SEQUENCE [LARGE SCALE GENOMIC DNA]</scope>
    <source>
        <strain evidence="10 11">NRRL B-16140</strain>
    </source>
</reference>
<keyword evidence="11" id="KW-1185">Reference proteome</keyword>
<dbReference type="InterPro" id="IPR051676">
    <property type="entry name" value="UPF0053_domain"/>
</dbReference>
<gene>
    <name evidence="10" type="ORF">UK23_27515</name>
</gene>
<evidence type="ECO:0000256" key="7">
    <source>
        <dbReference type="PROSITE-ProRule" id="PRU01193"/>
    </source>
</evidence>
<feature type="transmembrane region" description="Helical" evidence="8">
    <location>
        <begin position="86"/>
        <end position="111"/>
    </location>
</feature>
<dbReference type="PATRIC" id="fig|68170.10.peg.7068"/>
<evidence type="ECO:0000256" key="1">
    <source>
        <dbReference type="ARBA" id="ARBA00004651"/>
    </source>
</evidence>
<dbReference type="AlphaFoldDB" id="A0A0F0GR25"/>
<dbReference type="Pfam" id="PF01595">
    <property type="entry name" value="CNNM"/>
    <property type="match status" value="1"/>
</dbReference>
<dbReference type="EMBL" id="JYJG01000225">
    <property type="protein sequence ID" value="KJK45036.1"/>
    <property type="molecule type" value="Genomic_DNA"/>
</dbReference>
<accession>A0A0F0GR25</accession>
<dbReference type="InterPro" id="IPR046342">
    <property type="entry name" value="CBS_dom_sf"/>
</dbReference>
<evidence type="ECO:0000256" key="6">
    <source>
        <dbReference type="ARBA" id="ARBA00023136"/>
    </source>
</evidence>
<evidence type="ECO:0000256" key="2">
    <source>
        <dbReference type="ARBA" id="ARBA00022475"/>
    </source>
</evidence>
<dbReference type="PROSITE" id="PS51846">
    <property type="entry name" value="CNNM"/>
    <property type="match status" value="1"/>
</dbReference>
<evidence type="ECO:0000256" key="5">
    <source>
        <dbReference type="ARBA" id="ARBA00022989"/>
    </source>
</evidence>
<dbReference type="InterPro" id="IPR002550">
    <property type="entry name" value="CNNM"/>
</dbReference>
<dbReference type="eggNOG" id="COG1253">
    <property type="taxonomic scope" value="Bacteria"/>
</dbReference>
<dbReference type="CDD" id="cd04590">
    <property type="entry name" value="CBS_pair_CorC_HlyC_assoc"/>
    <property type="match status" value="1"/>
</dbReference>
<keyword evidence="6 7" id="KW-0472">Membrane</keyword>
<comment type="caution">
    <text evidence="10">The sequence shown here is derived from an EMBL/GenBank/DDBJ whole genome shotgun (WGS) entry which is preliminary data.</text>
</comment>
<dbReference type="OrthoDB" id="110231at2"/>
<dbReference type="Gene3D" id="3.10.580.10">
    <property type="entry name" value="CBS-domain"/>
    <property type="match status" value="1"/>
</dbReference>
<comment type="subcellular location">
    <subcellularLocation>
        <location evidence="1">Cell membrane</location>
        <topology evidence="1">Multi-pass membrane protein</topology>
    </subcellularLocation>
</comment>
<protein>
    <submittedName>
        <fullName evidence="10">Membrane protein</fullName>
    </submittedName>
</protein>
<name>A0A0F0GR25_LENAE</name>
<dbReference type="Proteomes" id="UP000033393">
    <property type="component" value="Unassembled WGS sequence"/>
</dbReference>
<dbReference type="RefSeq" id="WP_045314553.1">
    <property type="nucleotide sequence ID" value="NZ_JYJG01000225.1"/>
</dbReference>
<organism evidence="10 11">
    <name type="scientific">Lentzea aerocolonigenes</name>
    <name type="common">Lechevalieria aerocolonigenes</name>
    <name type="synonym">Saccharothrix aerocolonigenes</name>
    <dbReference type="NCBI Taxonomy" id="68170"/>
    <lineage>
        <taxon>Bacteria</taxon>
        <taxon>Bacillati</taxon>
        <taxon>Actinomycetota</taxon>
        <taxon>Actinomycetes</taxon>
        <taxon>Pseudonocardiales</taxon>
        <taxon>Pseudonocardiaceae</taxon>
        <taxon>Lentzea</taxon>
    </lineage>
</organism>
<evidence type="ECO:0000256" key="8">
    <source>
        <dbReference type="SAM" id="Phobius"/>
    </source>
</evidence>
<evidence type="ECO:0000313" key="10">
    <source>
        <dbReference type="EMBL" id="KJK45036.1"/>
    </source>
</evidence>
<keyword evidence="2" id="KW-1003">Cell membrane</keyword>
<dbReference type="InterPro" id="IPR044751">
    <property type="entry name" value="Ion_transp-like_CBS"/>
</dbReference>
<dbReference type="GO" id="GO:0005886">
    <property type="term" value="C:plasma membrane"/>
    <property type="evidence" value="ECO:0007669"/>
    <property type="project" value="UniProtKB-SubCell"/>
</dbReference>
<keyword evidence="4" id="KW-0677">Repeat</keyword>
<dbReference type="STRING" id="68170.GCA_000974445_02070"/>
<dbReference type="PANTHER" id="PTHR43099:SF5">
    <property type="entry name" value="HLYC_CORC FAMILY TRANSPORTER"/>
    <property type="match status" value="1"/>
</dbReference>
<dbReference type="InterPro" id="IPR000644">
    <property type="entry name" value="CBS_dom"/>
</dbReference>
<dbReference type="SUPFAM" id="SSF54631">
    <property type="entry name" value="CBS-domain pair"/>
    <property type="match status" value="1"/>
</dbReference>
<evidence type="ECO:0000259" key="9">
    <source>
        <dbReference type="PROSITE" id="PS51846"/>
    </source>
</evidence>
<evidence type="ECO:0000256" key="3">
    <source>
        <dbReference type="ARBA" id="ARBA00022692"/>
    </source>
</evidence>
<dbReference type="PANTHER" id="PTHR43099">
    <property type="entry name" value="UPF0053 PROTEIN YRKA"/>
    <property type="match status" value="1"/>
</dbReference>
<feature type="transmembrane region" description="Helical" evidence="8">
    <location>
        <begin position="52"/>
        <end position="74"/>
    </location>
</feature>